<sequence>MAYMTGLSRWVGLLEITGPVYEDHTPLFADKDDPFFIRLPVKIHAWLLPEHGIPIHERTLWSKLSFTKGHEPNSSLWTGPVRSSLAPLDAADAKLLDSLLRAQAAKPTTYPLDGKELRLIQEHRVRREGGDVTVSVPEDAEEPEPTSPKHARESIKIQALLAKIGATMGFRIWIPANDRSGVLREQPTVESSLLQQLPLNYDSTTLKTIENIDVLWLKGRSMARAFEVEHTTAIYSGILRMADLLALQPNMDIRLHIVGPEDRRRKVFDEIRRPVFSLIEGKPLQERCTFLSYGSIEEIGKLPHLGHVNDSILSEYEDDARSEGV</sequence>
<evidence type="ECO:0000313" key="2">
    <source>
        <dbReference type="EMBL" id="KYF86222.1"/>
    </source>
</evidence>
<dbReference type="InterPro" id="IPR015947">
    <property type="entry name" value="PUA-like_sf"/>
</dbReference>
<name>A0A150S173_SORCE</name>
<comment type="caution">
    <text evidence="2">The sequence shown here is derived from an EMBL/GenBank/DDBJ whole genome shotgun (WGS) entry which is preliminary data.</text>
</comment>
<reference evidence="2 3" key="1">
    <citation type="submission" date="2014-02" db="EMBL/GenBank/DDBJ databases">
        <title>The small core and large imbalanced accessory genome model reveals a collaborative survival strategy of Sorangium cellulosum strains in nature.</title>
        <authorList>
            <person name="Han K."/>
            <person name="Peng R."/>
            <person name="Blom J."/>
            <person name="Li Y.-Z."/>
        </authorList>
    </citation>
    <scope>NUCLEOTIDE SEQUENCE [LARGE SCALE GENOMIC DNA]</scope>
    <source>
        <strain evidence="2 3">So0011-07</strain>
    </source>
</reference>
<proteinExistence type="predicted"/>
<evidence type="ECO:0000256" key="1">
    <source>
        <dbReference type="SAM" id="MobiDB-lite"/>
    </source>
</evidence>
<feature type="region of interest" description="Disordered" evidence="1">
    <location>
        <begin position="128"/>
        <end position="152"/>
    </location>
</feature>
<gene>
    <name evidence="2" type="ORF">BE17_52295</name>
</gene>
<dbReference type="Proteomes" id="UP000075635">
    <property type="component" value="Unassembled WGS sequence"/>
</dbReference>
<evidence type="ECO:0000313" key="3">
    <source>
        <dbReference type="Proteomes" id="UP000075635"/>
    </source>
</evidence>
<dbReference type="AlphaFoldDB" id="A0A150S173"/>
<dbReference type="SUPFAM" id="SSF88697">
    <property type="entry name" value="PUA domain-like"/>
    <property type="match status" value="1"/>
</dbReference>
<organism evidence="2 3">
    <name type="scientific">Sorangium cellulosum</name>
    <name type="common">Polyangium cellulosum</name>
    <dbReference type="NCBI Taxonomy" id="56"/>
    <lineage>
        <taxon>Bacteria</taxon>
        <taxon>Pseudomonadati</taxon>
        <taxon>Myxococcota</taxon>
        <taxon>Polyangia</taxon>
        <taxon>Polyangiales</taxon>
        <taxon>Polyangiaceae</taxon>
        <taxon>Sorangium</taxon>
    </lineage>
</organism>
<accession>A0A150S173</accession>
<protein>
    <submittedName>
        <fullName evidence="2">Uncharacterized protein</fullName>
    </submittedName>
</protein>
<dbReference type="EMBL" id="JEMB01001573">
    <property type="protein sequence ID" value="KYF86222.1"/>
    <property type="molecule type" value="Genomic_DNA"/>
</dbReference>
<dbReference type="Gene3D" id="3.10.590.10">
    <property type="entry name" value="ph1033 like domains"/>
    <property type="match status" value="1"/>
</dbReference>